<dbReference type="OrthoDB" id="4535122at2759"/>
<feature type="compositionally biased region" description="Basic and acidic residues" evidence="1">
    <location>
        <begin position="18"/>
        <end position="31"/>
    </location>
</feature>
<evidence type="ECO:0000256" key="1">
    <source>
        <dbReference type="SAM" id="MobiDB-lite"/>
    </source>
</evidence>
<dbReference type="AlphaFoldDB" id="A0A5N7BR69"/>
<organism evidence="2">
    <name type="scientific">Petromyces alliaceus</name>
    <name type="common">Aspergillus alliaceus</name>
    <dbReference type="NCBI Taxonomy" id="209559"/>
    <lineage>
        <taxon>Eukaryota</taxon>
        <taxon>Fungi</taxon>
        <taxon>Dikarya</taxon>
        <taxon>Ascomycota</taxon>
        <taxon>Pezizomycotina</taxon>
        <taxon>Eurotiomycetes</taxon>
        <taxon>Eurotiomycetidae</taxon>
        <taxon>Eurotiales</taxon>
        <taxon>Aspergillaceae</taxon>
        <taxon>Aspergillus</taxon>
        <taxon>Aspergillus subgen. Circumdati</taxon>
    </lineage>
</organism>
<feature type="region of interest" description="Disordered" evidence="1">
    <location>
        <begin position="1"/>
        <end position="39"/>
    </location>
</feature>
<protein>
    <submittedName>
        <fullName evidence="2">Uncharacterized protein</fullName>
    </submittedName>
</protein>
<sequence>MASKAQNRDRNPPVSAPDTRDTENKHPENSKRCRWPTDPWKKDFRVPGANATLEKIHDQLGPLPEEFQISDKELRRLQSKEWAEKNRPYYQWMAILKKHGLYNKYHQSFPPESTWEKQYHCARNFLSGYTPDLLDHFEHYWSSTVREVQQTSAYTRDIKF</sequence>
<dbReference type="Proteomes" id="UP000326877">
    <property type="component" value="Unassembled WGS sequence"/>
</dbReference>
<accession>A0A5N7BR69</accession>
<feature type="compositionally biased region" description="Basic and acidic residues" evidence="1">
    <location>
        <begin position="1"/>
        <end position="11"/>
    </location>
</feature>
<evidence type="ECO:0000313" key="2">
    <source>
        <dbReference type="EMBL" id="KAE8384310.1"/>
    </source>
</evidence>
<dbReference type="EMBL" id="ML735381">
    <property type="protein sequence ID" value="KAE8384310.1"/>
    <property type="molecule type" value="Genomic_DNA"/>
</dbReference>
<name>A0A5N7BR69_PETAA</name>
<gene>
    <name evidence="2" type="ORF">BDV23DRAFT_189337</name>
</gene>
<reference evidence="2" key="1">
    <citation type="submission" date="2019-04" db="EMBL/GenBank/DDBJ databases">
        <title>Friends and foes A comparative genomics studyof 23 Aspergillus species from section Flavi.</title>
        <authorList>
            <consortium name="DOE Joint Genome Institute"/>
            <person name="Kjaerbolling I."/>
            <person name="Vesth T."/>
            <person name="Frisvad J.C."/>
            <person name="Nybo J.L."/>
            <person name="Theobald S."/>
            <person name="Kildgaard S."/>
            <person name="Isbrandt T."/>
            <person name="Kuo A."/>
            <person name="Sato A."/>
            <person name="Lyhne E.K."/>
            <person name="Kogle M.E."/>
            <person name="Wiebenga A."/>
            <person name="Kun R.S."/>
            <person name="Lubbers R.J."/>
            <person name="Makela M.R."/>
            <person name="Barry K."/>
            <person name="Chovatia M."/>
            <person name="Clum A."/>
            <person name="Daum C."/>
            <person name="Haridas S."/>
            <person name="He G."/>
            <person name="LaButti K."/>
            <person name="Lipzen A."/>
            <person name="Mondo S."/>
            <person name="Riley R."/>
            <person name="Salamov A."/>
            <person name="Simmons B.A."/>
            <person name="Magnuson J.K."/>
            <person name="Henrissat B."/>
            <person name="Mortensen U.H."/>
            <person name="Larsen T.O."/>
            <person name="Devries R.P."/>
            <person name="Grigoriev I.V."/>
            <person name="Machida M."/>
            <person name="Baker S.E."/>
            <person name="Andersen M.R."/>
        </authorList>
    </citation>
    <scope>NUCLEOTIDE SEQUENCE [LARGE SCALE GENOMIC DNA]</scope>
    <source>
        <strain evidence="2">IBT 14317</strain>
    </source>
</reference>
<proteinExistence type="predicted"/>